<gene>
    <name evidence="1" type="ORF">C7443_10757</name>
</gene>
<accession>A0A317MSY7</accession>
<keyword evidence="2" id="KW-1185">Reference proteome</keyword>
<name>A0A317MSY7_9GAMM</name>
<comment type="caution">
    <text evidence="1">The sequence shown here is derived from an EMBL/GenBank/DDBJ whole genome shotgun (WGS) entry which is preliminary data.</text>
</comment>
<dbReference type="Proteomes" id="UP000246569">
    <property type="component" value="Unassembled WGS sequence"/>
</dbReference>
<dbReference type="AlphaFoldDB" id="A0A317MSY7"/>
<evidence type="ECO:0000313" key="2">
    <source>
        <dbReference type="Proteomes" id="UP000246569"/>
    </source>
</evidence>
<sequence length="42" mass="5095">MSAQLRNSHLTIFRRQNFIFLETPPQLTLKTWIIFDNKQFSI</sequence>
<organism evidence="1 2">
    <name type="scientific">Plasticicumulans acidivorans</name>
    <dbReference type="NCBI Taxonomy" id="886464"/>
    <lineage>
        <taxon>Bacteria</taxon>
        <taxon>Pseudomonadati</taxon>
        <taxon>Pseudomonadota</taxon>
        <taxon>Gammaproteobacteria</taxon>
        <taxon>Candidatus Competibacteraceae</taxon>
        <taxon>Plasticicumulans</taxon>
    </lineage>
</organism>
<dbReference type="EMBL" id="QGTJ01000007">
    <property type="protein sequence ID" value="PWV60484.1"/>
    <property type="molecule type" value="Genomic_DNA"/>
</dbReference>
<reference evidence="1 2" key="1">
    <citation type="submission" date="2018-05" db="EMBL/GenBank/DDBJ databases">
        <title>Genomic Encyclopedia of Type Strains, Phase IV (KMG-IV): sequencing the most valuable type-strain genomes for metagenomic binning, comparative biology and taxonomic classification.</title>
        <authorList>
            <person name="Goeker M."/>
        </authorList>
    </citation>
    <scope>NUCLEOTIDE SEQUENCE [LARGE SCALE GENOMIC DNA]</scope>
    <source>
        <strain evidence="1 2">DSM 23606</strain>
    </source>
</reference>
<evidence type="ECO:0000313" key="1">
    <source>
        <dbReference type="EMBL" id="PWV60484.1"/>
    </source>
</evidence>
<proteinExistence type="predicted"/>
<protein>
    <submittedName>
        <fullName evidence="1">Uncharacterized protein</fullName>
    </submittedName>
</protein>